<dbReference type="EMBL" id="WUWG01000001">
    <property type="protein sequence ID" value="MXU64935.1"/>
    <property type="molecule type" value="Genomic_DNA"/>
</dbReference>
<dbReference type="RefSeq" id="WP_160852757.1">
    <property type="nucleotide sequence ID" value="NZ_WUWG01000001.1"/>
</dbReference>
<feature type="region of interest" description="Disordered" evidence="1">
    <location>
        <begin position="1"/>
        <end position="62"/>
    </location>
</feature>
<dbReference type="Proteomes" id="UP000436016">
    <property type="component" value="Unassembled WGS sequence"/>
</dbReference>
<name>A0A6B0TT06_9RHOB</name>
<evidence type="ECO:0000313" key="2">
    <source>
        <dbReference type="EMBL" id="MXU64935.1"/>
    </source>
</evidence>
<evidence type="ECO:0000256" key="1">
    <source>
        <dbReference type="SAM" id="MobiDB-lite"/>
    </source>
</evidence>
<comment type="caution">
    <text evidence="2">The sequence shown here is derived from an EMBL/GenBank/DDBJ whole genome shotgun (WGS) entry which is preliminary data.</text>
</comment>
<protein>
    <submittedName>
        <fullName evidence="2">Uncharacterized protein</fullName>
    </submittedName>
</protein>
<feature type="compositionally biased region" description="Basic and acidic residues" evidence="1">
    <location>
        <begin position="34"/>
        <end position="54"/>
    </location>
</feature>
<reference evidence="2 3" key="1">
    <citation type="submission" date="2019-12" db="EMBL/GenBank/DDBJ databases">
        <title>Strain KN286 was isolated from seawater, which was collected from Caroline Seamount in the tropical western Pacific.</title>
        <authorList>
            <person name="Wang Q."/>
        </authorList>
    </citation>
    <scope>NUCLEOTIDE SEQUENCE [LARGE SCALE GENOMIC DNA]</scope>
    <source>
        <strain evidence="2 3">KN286</strain>
    </source>
</reference>
<dbReference type="AlphaFoldDB" id="A0A6B0TT06"/>
<proteinExistence type="predicted"/>
<organism evidence="2 3">
    <name type="scientific">Oceanomicrobium pacificus</name>
    <dbReference type="NCBI Taxonomy" id="2692916"/>
    <lineage>
        <taxon>Bacteria</taxon>
        <taxon>Pseudomonadati</taxon>
        <taxon>Pseudomonadota</taxon>
        <taxon>Alphaproteobacteria</taxon>
        <taxon>Rhodobacterales</taxon>
        <taxon>Paracoccaceae</taxon>
        <taxon>Oceanomicrobium</taxon>
    </lineage>
</organism>
<gene>
    <name evidence="2" type="ORF">GSH16_05720</name>
</gene>
<evidence type="ECO:0000313" key="3">
    <source>
        <dbReference type="Proteomes" id="UP000436016"/>
    </source>
</evidence>
<accession>A0A6B0TT06</accession>
<sequence length="89" mass="10583">MFRISDMMRDPRMHPKSQPDRIDHWVDPVRSSHLRRDSGLDRLDEQVGPPDEKPVPATVPEPVPTRRWWAQIRAGLVRWRSKNKESRHV</sequence>
<feature type="compositionally biased region" description="Basic and acidic residues" evidence="1">
    <location>
        <begin position="1"/>
        <end position="27"/>
    </location>
</feature>
<keyword evidence="3" id="KW-1185">Reference proteome</keyword>